<reference evidence="7" key="2">
    <citation type="submission" date="2023-01" db="EMBL/GenBank/DDBJ databases">
        <authorList>
            <person name="Petersen C."/>
        </authorList>
    </citation>
    <scope>NUCLEOTIDE SEQUENCE</scope>
    <source>
        <strain evidence="7">IBT 12815</strain>
    </source>
</reference>
<organism evidence="7 8">
    <name type="scientific">Penicillium hordei</name>
    <dbReference type="NCBI Taxonomy" id="40994"/>
    <lineage>
        <taxon>Eukaryota</taxon>
        <taxon>Fungi</taxon>
        <taxon>Dikarya</taxon>
        <taxon>Ascomycota</taxon>
        <taxon>Pezizomycotina</taxon>
        <taxon>Eurotiomycetes</taxon>
        <taxon>Eurotiomycetidae</taxon>
        <taxon>Eurotiales</taxon>
        <taxon>Aspergillaceae</taxon>
        <taxon>Penicillium</taxon>
    </lineage>
</organism>
<keyword evidence="3" id="KW-0479">Metal-binding</keyword>
<dbReference type="InterPro" id="IPR050364">
    <property type="entry name" value="Cytochrome_P450_fung"/>
</dbReference>
<evidence type="ECO:0000256" key="2">
    <source>
        <dbReference type="ARBA" id="ARBA00010617"/>
    </source>
</evidence>
<keyword evidence="8" id="KW-1185">Reference proteome</keyword>
<evidence type="ECO:0000256" key="4">
    <source>
        <dbReference type="ARBA" id="ARBA00023002"/>
    </source>
</evidence>
<dbReference type="EMBL" id="JAQJAE010000004">
    <property type="protein sequence ID" value="KAJ5598039.1"/>
    <property type="molecule type" value="Genomic_DNA"/>
</dbReference>
<evidence type="ECO:0000313" key="8">
    <source>
        <dbReference type="Proteomes" id="UP001213799"/>
    </source>
</evidence>
<dbReference type="Proteomes" id="UP001213799">
    <property type="component" value="Unassembled WGS sequence"/>
</dbReference>
<dbReference type="PANTHER" id="PTHR46300">
    <property type="entry name" value="P450, PUTATIVE (EUROFUNG)-RELATED-RELATED"/>
    <property type="match status" value="1"/>
</dbReference>
<dbReference type="AlphaFoldDB" id="A0AAD6H0K1"/>
<comment type="caution">
    <text evidence="7">The sequence shown here is derived from an EMBL/GenBank/DDBJ whole genome shotgun (WGS) entry which is preliminary data.</text>
</comment>
<reference evidence="7" key="1">
    <citation type="journal article" date="2023" name="IMA Fungus">
        <title>Comparative genomic study of the Penicillium genus elucidates a diverse pangenome and 15 lateral gene transfer events.</title>
        <authorList>
            <person name="Petersen C."/>
            <person name="Sorensen T."/>
            <person name="Nielsen M.R."/>
            <person name="Sondergaard T.E."/>
            <person name="Sorensen J.L."/>
            <person name="Fitzpatrick D.A."/>
            <person name="Frisvad J.C."/>
            <person name="Nielsen K.L."/>
        </authorList>
    </citation>
    <scope>NUCLEOTIDE SEQUENCE</scope>
    <source>
        <strain evidence="7">IBT 12815</strain>
    </source>
</reference>
<dbReference type="GO" id="GO:0046872">
    <property type="term" value="F:metal ion binding"/>
    <property type="evidence" value="ECO:0007669"/>
    <property type="project" value="UniProtKB-KW"/>
</dbReference>
<evidence type="ECO:0000313" key="7">
    <source>
        <dbReference type="EMBL" id="KAJ5598039.1"/>
    </source>
</evidence>
<comment type="cofactor">
    <cofactor evidence="1">
        <name>heme</name>
        <dbReference type="ChEBI" id="CHEBI:30413"/>
    </cofactor>
</comment>
<proteinExistence type="inferred from homology"/>
<accession>A0AAD6H0K1</accession>
<sequence length="98" mass="11569">MEPRGEREHWKVQEAEAKQMLYDYLTMPEGHMLHPKRYSNSITNSLVIGIRTKAVHDEYIKKLFYLMDKWSLVQEFGTTPPVASFALLRYVPQWLLGN</sequence>
<evidence type="ECO:0000256" key="6">
    <source>
        <dbReference type="ARBA" id="ARBA00023033"/>
    </source>
</evidence>
<dbReference type="GeneID" id="81589420"/>
<comment type="similarity">
    <text evidence="2">Belongs to the cytochrome P450 family.</text>
</comment>
<keyword evidence="5" id="KW-0408">Iron</keyword>
<evidence type="ECO:0000256" key="3">
    <source>
        <dbReference type="ARBA" id="ARBA00022723"/>
    </source>
</evidence>
<dbReference type="RefSeq" id="XP_056751254.1">
    <property type="nucleotide sequence ID" value="XM_056899178.1"/>
</dbReference>
<protein>
    <submittedName>
        <fullName evidence="7">Cytochrome P450</fullName>
    </submittedName>
</protein>
<dbReference type="GO" id="GO:0004497">
    <property type="term" value="F:monooxygenase activity"/>
    <property type="evidence" value="ECO:0007669"/>
    <property type="project" value="UniProtKB-KW"/>
</dbReference>
<evidence type="ECO:0000256" key="5">
    <source>
        <dbReference type="ARBA" id="ARBA00023004"/>
    </source>
</evidence>
<gene>
    <name evidence="7" type="ORF">N7537_008123</name>
</gene>
<name>A0AAD6H0K1_9EURO</name>
<keyword evidence="6" id="KW-0503">Monooxygenase</keyword>
<evidence type="ECO:0000256" key="1">
    <source>
        <dbReference type="ARBA" id="ARBA00001971"/>
    </source>
</evidence>
<dbReference type="PANTHER" id="PTHR46300:SF2">
    <property type="entry name" value="CYTOCHROME P450 MONOOXYGENASE ALNH-RELATED"/>
    <property type="match status" value="1"/>
</dbReference>
<keyword evidence="4" id="KW-0560">Oxidoreductase</keyword>